<dbReference type="InterPro" id="IPR006630">
    <property type="entry name" value="La_HTH"/>
</dbReference>
<name>A0A2T9YW88_9FUNG</name>
<dbReference type="InterPro" id="IPR036390">
    <property type="entry name" value="WH_DNA-bd_sf"/>
</dbReference>
<dbReference type="InterPro" id="IPR036388">
    <property type="entry name" value="WH-like_DNA-bd_sf"/>
</dbReference>
<dbReference type="Gene3D" id="1.10.10.10">
    <property type="entry name" value="Winged helix-like DNA-binding domain superfamily/Winged helix DNA-binding domain"/>
    <property type="match status" value="1"/>
</dbReference>
<keyword evidence="1 2" id="KW-0694">RNA-binding</keyword>
<sequence length="444" mass="51054">MSTPTLTEKLQQAENKIYAQVQHYLSDSNLRWDKYMREKLVETRGSLAANFFMNFKKLAELLKAYQTLQKDADSPQQDIYPLFLSVLEKKQTEADSAATQAVFTFDKEKELIVRTNEFKYNGEWFNKTIYLKFNSDDPKSSRFNASCFDQLVEFFSEFGAVQLIRQRQFFTPSNRNSTKKPLFKDAFLIEFDTLEHAEAAVEGAQNKLILGLNNYNLLLLSKHTEARVNQNKFVPNDIRKPGVKYLSYPDVLKNKKSGKRDLSQLEKDQNTNSSFLLGYKASFAIKADSKESTEPKESTESTEPTEPKDLLNQKKSTESTEPKESTESTEPTESTESTKGTQDLNENKVKLQDKIDYKIIKEAFRQFGPVVYIKRNFGSESGAVVFKQGIADEVLEKINQMENGSLVFDGISIKPYKLSPQEEEEANRDRRIFDATRNSNKRFK</sequence>
<protein>
    <recommendedName>
        <fullName evidence="4">HTH La-type RNA-binding domain-containing protein</fullName>
    </recommendedName>
</protein>
<evidence type="ECO:0000313" key="6">
    <source>
        <dbReference type="Proteomes" id="UP000245383"/>
    </source>
</evidence>
<dbReference type="OrthoDB" id="439993at2759"/>
<evidence type="ECO:0000256" key="2">
    <source>
        <dbReference type="PROSITE-ProRule" id="PRU00332"/>
    </source>
</evidence>
<reference evidence="5 6" key="1">
    <citation type="journal article" date="2018" name="MBio">
        <title>Comparative Genomics Reveals the Core Gene Toolbox for the Fungus-Insect Symbiosis.</title>
        <authorList>
            <person name="Wang Y."/>
            <person name="Stata M."/>
            <person name="Wang W."/>
            <person name="Stajich J.E."/>
            <person name="White M.M."/>
            <person name="Moncalvo J.M."/>
        </authorList>
    </citation>
    <scope>NUCLEOTIDE SEQUENCE [LARGE SCALE GENOMIC DNA]</scope>
    <source>
        <strain evidence="5 6">SWE-8-4</strain>
    </source>
</reference>
<feature type="compositionally biased region" description="Low complexity" evidence="3">
    <location>
        <begin position="328"/>
        <end position="339"/>
    </location>
</feature>
<comment type="caution">
    <text evidence="5">The sequence shown here is derived from an EMBL/GenBank/DDBJ whole genome shotgun (WGS) entry which is preliminary data.</text>
</comment>
<evidence type="ECO:0000259" key="4">
    <source>
        <dbReference type="PROSITE" id="PS50961"/>
    </source>
</evidence>
<dbReference type="Gene3D" id="3.30.70.330">
    <property type="match status" value="2"/>
</dbReference>
<feature type="region of interest" description="Disordered" evidence="3">
    <location>
        <begin position="419"/>
        <end position="444"/>
    </location>
</feature>
<dbReference type="EMBL" id="MBFR01000028">
    <property type="protein sequence ID" value="PVU96597.1"/>
    <property type="molecule type" value="Genomic_DNA"/>
</dbReference>
<keyword evidence="6" id="KW-1185">Reference proteome</keyword>
<feature type="domain" description="HTH La-type RNA-binding" evidence="4">
    <location>
        <begin position="7"/>
        <end position="99"/>
    </location>
</feature>
<dbReference type="Proteomes" id="UP000245383">
    <property type="component" value="Unassembled WGS sequence"/>
</dbReference>
<feature type="region of interest" description="Disordered" evidence="3">
    <location>
        <begin position="288"/>
        <end position="345"/>
    </location>
</feature>
<organism evidence="5 6">
    <name type="scientific">Smittium simulii</name>
    <dbReference type="NCBI Taxonomy" id="133385"/>
    <lineage>
        <taxon>Eukaryota</taxon>
        <taxon>Fungi</taxon>
        <taxon>Fungi incertae sedis</taxon>
        <taxon>Zoopagomycota</taxon>
        <taxon>Kickxellomycotina</taxon>
        <taxon>Harpellomycetes</taxon>
        <taxon>Harpellales</taxon>
        <taxon>Legeriomycetaceae</taxon>
        <taxon>Smittium</taxon>
    </lineage>
</organism>
<accession>A0A2T9YW88</accession>
<evidence type="ECO:0000313" key="5">
    <source>
        <dbReference type="EMBL" id="PVU96597.1"/>
    </source>
</evidence>
<dbReference type="SUPFAM" id="SSF46785">
    <property type="entry name" value="Winged helix' DNA-binding domain"/>
    <property type="match status" value="1"/>
</dbReference>
<feature type="compositionally biased region" description="Basic and acidic residues" evidence="3">
    <location>
        <begin position="288"/>
        <end position="326"/>
    </location>
</feature>
<dbReference type="GO" id="GO:0003723">
    <property type="term" value="F:RNA binding"/>
    <property type="evidence" value="ECO:0007669"/>
    <property type="project" value="UniProtKB-UniRule"/>
</dbReference>
<dbReference type="STRING" id="133385.A0A2T9YW88"/>
<gene>
    <name evidence="5" type="ORF">BB561_001090</name>
</gene>
<dbReference type="AlphaFoldDB" id="A0A2T9YW88"/>
<proteinExistence type="predicted"/>
<dbReference type="PROSITE" id="PS50961">
    <property type="entry name" value="HTH_LA"/>
    <property type="match status" value="1"/>
</dbReference>
<evidence type="ECO:0000256" key="3">
    <source>
        <dbReference type="SAM" id="MobiDB-lite"/>
    </source>
</evidence>
<dbReference type="InterPro" id="IPR012677">
    <property type="entry name" value="Nucleotide-bd_a/b_plait_sf"/>
</dbReference>
<evidence type="ECO:0000256" key="1">
    <source>
        <dbReference type="ARBA" id="ARBA00022884"/>
    </source>
</evidence>